<evidence type="ECO:0000313" key="2">
    <source>
        <dbReference type="EMBL" id="GII25821.1"/>
    </source>
</evidence>
<keyword evidence="3" id="KW-1185">Reference proteome</keyword>
<protein>
    <submittedName>
        <fullName evidence="2">Uncharacterized protein</fullName>
    </submittedName>
</protein>
<accession>A0A8J3X3C1</accession>
<dbReference type="Proteomes" id="UP000599074">
    <property type="component" value="Unassembled WGS sequence"/>
</dbReference>
<feature type="region of interest" description="Disordered" evidence="1">
    <location>
        <begin position="1"/>
        <end position="27"/>
    </location>
</feature>
<name>A0A8J3X3C1_9ACTN</name>
<feature type="compositionally biased region" description="Polar residues" evidence="1">
    <location>
        <begin position="1"/>
        <end position="18"/>
    </location>
</feature>
<evidence type="ECO:0000256" key="1">
    <source>
        <dbReference type="SAM" id="MobiDB-lite"/>
    </source>
</evidence>
<organism evidence="2 3">
    <name type="scientific">Planosporangium mesophilum</name>
    <dbReference type="NCBI Taxonomy" id="689768"/>
    <lineage>
        <taxon>Bacteria</taxon>
        <taxon>Bacillati</taxon>
        <taxon>Actinomycetota</taxon>
        <taxon>Actinomycetes</taxon>
        <taxon>Micromonosporales</taxon>
        <taxon>Micromonosporaceae</taxon>
        <taxon>Planosporangium</taxon>
    </lineage>
</organism>
<dbReference type="EMBL" id="BOON01000059">
    <property type="protein sequence ID" value="GII25821.1"/>
    <property type="molecule type" value="Genomic_DNA"/>
</dbReference>
<reference evidence="2" key="1">
    <citation type="submission" date="2021-01" db="EMBL/GenBank/DDBJ databases">
        <title>Whole genome shotgun sequence of Planosporangium mesophilum NBRC 109066.</title>
        <authorList>
            <person name="Komaki H."/>
            <person name="Tamura T."/>
        </authorList>
    </citation>
    <scope>NUCLEOTIDE SEQUENCE</scope>
    <source>
        <strain evidence="2">NBRC 109066</strain>
    </source>
</reference>
<proteinExistence type="predicted"/>
<sequence length="70" mass="7249">MPTITTRGPSVPHSNGSRNGAGPYSSRSAGTKLIVAVSLHRFATSAGTDMRSHASPTSLAGEEVILIDDR</sequence>
<comment type="caution">
    <text evidence="2">The sequence shown here is derived from an EMBL/GenBank/DDBJ whole genome shotgun (WGS) entry which is preliminary data.</text>
</comment>
<dbReference type="AlphaFoldDB" id="A0A8J3X3C1"/>
<gene>
    <name evidence="2" type="ORF">Pme01_54180</name>
</gene>
<evidence type="ECO:0000313" key="3">
    <source>
        <dbReference type="Proteomes" id="UP000599074"/>
    </source>
</evidence>